<dbReference type="Pfam" id="PF01490">
    <property type="entry name" value="Aa_trans"/>
    <property type="match status" value="2"/>
</dbReference>
<gene>
    <name evidence="7" type="ORF">AVEN_79023_1</name>
</gene>
<reference evidence="7 8" key="1">
    <citation type="journal article" date="2019" name="Sci. Rep.">
        <title>Orb-weaving spider Araneus ventricosus genome elucidates the spidroin gene catalogue.</title>
        <authorList>
            <person name="Kono N."/>
            <person name="Nakamura H."/>
            <person name="Ohtoshi R."/>
            <person name="Moran D.A.P."/>
            <person name="Shinohara A."/>
            <person name="Yoshida Y."/>
            <person name="Fujiwara M."/>
            <person name="Mori M."/>
            <person name="Tomita M."/>
            <person name="Arakawa K."/>
        </authorList>
    </citation>
    <scope>NUCLEOTIDE SEQUENCE [LARGE SCALE GENOMIC DNA]</scope>
</reference>
<feature type="transmembrane region" description="Helical" evidence="5">
    <location>
        <begin position="445"/>
        <end position="465"/>
    </location>
</feature>
<feature type="domain" description="Amino acid transporter transmembrane" evidence="6">
    <location>
        <begin position="735"/>
        <end position="815"/>
    </location>
</feature>
<feature type="transmembrane region" description="Helical" evidence="5">
    <location>
        <begin position="477"/>
        <end position="499"/>
    </location>
</feature>
<proteinExistence type="predicted"/>
<feature type="transmembrane region" description="Helical" evidence="5">
    <location>
        <begin position="361"/>
        <end position="383"/>
    </location>
</feature>
<evidence type="ECO:0000256" key="4">
    <source>
        <dbReference type="ARBA" id="ARBA00023136"/>
    </source>
</evidence>
<organism evidence="7 8">
    <name type="scientific">Araneus ventricosus</name>
    <name type="common">Orbweaver spider</name>
    <name type="synonym">Epeira ventricosa</name>
    <dbReference type="NCBI Taxonomy" id="182803"/>
    <lineage>
        <taxon>Eukaryota</taxon>
        <taxon>Metazoa</taxon>
        <taxon>Ecdysozoa</taxon>
        <taxon>Arthropoda</taxon>
        <taxon>Chelicerata</taxon>
        <taxon>Arachnida</taxon>
        <taxon>Araneae</taxon>
        <taxon>Araneomorphae</taxon>
        <taxon>Entelegynae</taxon>
        <taxon>Araneoidea</taxon>
        <taxon>Araneidae</taxon>
        <taxon>Araneus</taxon>
    </lineage>
</organism>
<keyword evidence="4 5" id="KW-0472">Membrane</keyword>
<keyword evidence="2 5" id="KW-0812">Transmembrane</keyword>
<dbReference type="PANTHER" id="PTHR22950:SF703">
    <property type="entry name" value="AMINO ACID TRANSPORTER TRANSMEMBRANE DOMAIN-CONTAINING PROTEIN"/>
    <property type="match status" value="1"/>
</dbReference>
<dbReference type="InterPro" id="IPR029063">
    <property type="entry name" value="SAM-dependent_MTases_sf"/>
</dbReference>
<dbReference type="InterPro" id="IPR013057">
    <property type="entry name" value="AA_transpt_TM"/>
</dbReference>
<dbReference type="PANTHER" id="PTHR22950">
    <property type="entry name" value="AMINO ACID TRANSPORTER"/>
    <property type="match status" value="1"/>
</dbReference>
<evidence type="ECO:0000256" key="2">
    <source>
        <dbReference type="ARBA" id="ARBA00022692"/>
    </source>
</evidence>
<dbReference type="AlphaFoldDB" id="A0A4Y2LLN7"/>
<dbReference type="Proteomes" id="UP000499080">
    <property type="component" value="Unassembled WGS sequence"/>
</dbReference>
<comment type="subcellular location">
    <subcellularLocation>
        <location evidence="1">Membrane</location>
        <topology evidence="1">Multi-pass membrane protein</topology>
    </subcellularLocation>
</comment>
<keyword evidence="3 5" id="KW-1133">Transmembrane helix</keyword>
<dbReference type="EMBL" id="BGPR01006054">
    <property type="protein sequence ID" value="GBN15705.1"/>
    <property type="molecule type" value="Genomic_DNA"/>
</dbReference>
<dbReference type="Gene3D" id="3.40.50.150">
    <property type="entry name" value="Vaccinia Virus protein VP39"/>
    <property type="match status" value="1"/>
</dbReference>
<keyword evidence="8" id="KW-1185">Reference proteome</keyword>
<evidence type="ECO:0000313" key="8">
    <source>
        <dbReference type="Proteomes" id="UP000499080"/>
    </source>
</evidence>
<comment type="caution">
    <text evidence="7">The sequence shown here is derived from an EMBL/GenBank/DDBJ whole genome shotgun (WGS) entry which is preliminary data.</text>
</comment>
<protein>
    <recommendedName>
        <fullName evidence="6">Amino acid transporter transmembrane domain-containing protein</fullName>
    </recommendedName>
</protein>
<feature type="domain" description="Amino acid transporter transmembrane" evidence="6">
    <location>
        <begin position="359"/>
        <end position="506"/>
    </location>
</feature>
<dbReference type="SUPFAM" id="SSF53335">
    <property type="entry name" value="S-adenosyl-L-methionine-dependent methyltransferases"/>
    <property type="match status" value="1"/>
</dbReference>
<evidence type="ECO:0000256" key="1">
    <source>
        <dbReference type="ARBA" id="ARBA00004141"/>
    </source>
</evidence>
<evidence type="ECO:0000256" key="3">
    <source>
        <dbReference type="ARBA" id="ARBA00022989"/>
    </source>
</evidence>
<evidence type="ECO:0000256" key="5">
    <source>
        <dbReference type="SAM" id="Phobius"/>
    </source>
</evidence>
<dbReference type="OrthoDB" id="6419505at2759"/>
<name>A0A4Y2LLN7_ARAVE</name>
<accession>A0A4Y2LLN7</accession>
<feature type="transmembrane region" description="Helical" evidence="5">
    <location>
        <begin position="734"/>
        <end position="761"/>
    </location>
</feature>
<feature type="transmembrane region" description="Helical" evidence="5">
    <location>
        <begin position="389"/>
        <end position="409"/>
    </location>
</feature>
<dbReference type="GO" id="GO:0005774">
    <property type="term" value="C:vacuolar membrane"/>
    <property type="evidence" value="ECO:0007669"/>
    <property type="project" value="TreeGrafter"/>
</dbReference>
<dbReference type="GO" id="GO:0015179">
    <property type="term" value="F:L-amino acid transmembrane transporter activity"/>
    <property type="evidence" value="ECO:0007669"/>
    <property type="project" value="TreeGrafter"/>
</dbReference>
<feature type="transmembrane region" description="Helical" evidence="5">
    <location>
        <begin position="773"/>
        <end position="793"/>
    </location>
</feature>
<evidence type="ECO:0000259" key="6">
    <source>
        <dbReference type="Pfam" id="PF01490"/>
    </source>
</evidence>
<sequence>MASLEESLIASAIEAMNIEDYWPTFDSTKDIDDDDDSEYSIILYFYEELLSHLIQRHRVQDNDLQQAIKHLVYNYGRVANGKTPVELDYNYLSNCLGYLHRYAACHTALVLSIMIRIFHKCPPPAVRRILALKNQLNVVCIGGGPGNDLVGFLSAIYGKHFGLLDLDITVVDKMAGWETVFQETVRRLRLGECGNVSKIFKDINVKTSFLQGDFKFPTTWNNELKMKLANADIMLLAKVLSVVPDPDKLSILKNIVLSMKPGALLIFIDCPYPTAQFQALQKYLDIVYEASKEKFQFDFEVQRFGYPNITSSRAVVREFVAGKLHLKSVLLHKHHQINYTEESTYILSELYKMTASKGYSVWSAAVFITSFMAGMGILAMPHALAGTGWYGLILIVLACLNAWYCSLILGRSWVILEERWVEYREKFRYPYPAIGERAVGPWMRYVVTVSLHITLMGIGVVYLLLSAQIVQSMTQKLFILGYNYWIVILAAILCPLSWFGRIEEFWKRLWNIADRKAHNLYLNHTQATPYAEYIDYEDEETDCFSYIFEVDLNLNTYKPSTSNRLISLTDPKYKQLTPFVAESSQMRLGLPSTAVVGVRFGVSDRAVAAIASCVLHDVGLLTSNNSELMVDENKLRREKAKVKKDLKFQALSEAQALLLKGLYFDGRKDSTLIEERVDTKRGTRKAKEEHLCLIEELGSCYITHLSPSFGTVKNRFPRLLSDILKGSQEIFLNFWFAAVGALATAGLACFSIFISMVLQISDMKDVHYEGANFSSASLAFGTILFAYSAVYMFPTIQNDMKDRQQFKKATILSFIGENASKIYFNPSVIHEAL</sequence>
<evidence type="ECO:0000313" key="7">
    <source>
        <dbReference type="EMBL" id="GBN15705.1"/>
    </source>
</evidence>